<evidence type="ECO:0000256" key="4">
    <source>
        <dbReference type="ARBA" id="ARBA00022475"/>
    </source>
</evidence>
<evidence type="ECO:0000313" key="13">
    <source>
        <dbReference type="RefSeq" id="XP_021851767.2"/>
    </source>
</evidence>
<keyword evidence="7" id="KW-0677">Repeat</keyword>
<accession>A0A9R0IM28</accession>
<keyword evidence="6 10" id="KW-0812">Transmembrane</keyword>
<comment type="function">
    <text evidence="10">Mediates both low-affinity uptake and efflux of sugar across the membrane.</text>
</comment>
<dbReference type="Pfam" id="PF03083">
    <property type="entry name" value="MtN3_slv"/>
    <property type="match status" value="2"/>
</dbReference>
<dbReference type="OrthoDB" id="409725at2759"/>
<dbReference type="PANTHER" id="PTHR10791">
    <property type="entry name" value="RAG1-ACTIVATING PROTEIN 1"/>
    <property type="match status" value="1"/>
</dbReference>
<feature type="transmembrane region" description="Helical" evidence="10">
    <location>
        <begin position="49"/>
        <end position="67"/>
    </location>
</feature>
<keyword evidence="9 10" id="KW-0472">Membrane</keyword>
<dbReference type="KEGG" id="soe:110791314"/>
<dbReference type="FunFam" id="1.20.1280.290:FF:000001">
    <property type="entry name" value="Bidirectional sugar transporter SWEET"/>
    <property type="match status" value="1"/>
</dbReference>
<dbReference type="InterPro" id="IPR047664">
    <property type="entry name" value="SWEET"/>
</dbReference>
<dbReference type="Gene3D" id="1.20.1280.290">
    <property type="match status" value="2"/>
</dbReference>
<evidence type="ECO:0000256" key="9">
    <source>
        <dbReference type="ARBA" id="ARBA00023136"/>
    </source>
</evidence>
<evidence type="ECO:0000256" key="3">
    <source>
        <dbReference type="ARBA" id="ARBA00022448"/>
    </source>
</evidence>
<comment type="similarity">
    <text evidence="2 10">Belongs to the SWEET sugar transporter family.</text>
</comment>
<keyword evidence="4" id="KW-1003">Cell membrane</keyword>
<feature type="transmembrane region" description="Helical" evidence="10">
    <location>
        <begin position="205"/>
        <end position="226"/>
    </location>
</feature>
<comment type="subcellular location">
    <subcellularLocation>
        <location evidence="1 10">Cell membrane</location>
        <topology evidence="1 10">Multi-pass membrane protein</topology>
    </subcellularLocation>
</comment>
<reference evidence="12" key="2">
    <citation type="submission" date="2025-04" db="UniProtKB">
        <authorList>
            <consortium name="RefSeq"/>
        </authorList>
    </citation>
    <scope>IDENTIFICATION</scope>
    <source>
        <tissue evidence="13">Leaf</tissue>
    </source>
</reference>
<evidence type="ECO:0000313" key="12">
    <source>
        <dbReference type="RefSeq" id="XP_021851762.1"/>
    </source>
</evidence>
<evidence type="ECO:0000256" key="1">
    <source>
        <dbReference type="ARBA" id="ARBA00004651"/>
    </source>
</evidence>
<dbReference type="FunFam" id="1.20.1280.290:FF:000003">
    <property type="entry name" value="Bidirectional sugar transporter SWEET"/>
    <property type="match status" value="1"/>
</dbReference>
<dbReference type="RefSeq" id="XP_021851767.2">
    <property type="nucleotide sequence ID" value="XM_021996075.2"/>
</dbReference>
<reference evidence="11" key="1">
    <citation type="journal article" date="2021" name="Nat. Commun.">
        <title>Genomic analyses provide insights into spinach domestication and the genetic basis of agronomic traits.</title>
        <authorList>
            <person name="Cai X."/>
            <person name="Sun X."/>
            <person name="Xu C."/>
            <person name="Sun H."/>
            <person name="Wang X."/>
            <person name="Ge C."/>
            <person name="Zhang Z."/>
            <person name="Wang Q."/>
            <person name="Fei Z."/>
            <person name="Jiao C."/>
            <person name="Wang Q."/>
        </authorList>
    </citation>
    <scope>NUCLEOTIDE SEQUENCE [LARGE SCALE GENOMIC DNA]</scope>
    <source>
        <strain evidence="11">cv. Varoflay</strain>
    </source>
</reference>
<feature type="transmembrane region" description="Helical" evidence="10">
    <location>
        <begin position="108"/>
        <end position="128"/>
    </location>
</feature>
<feature type="transmembrane region" description="Helical" evidence="10">
    <location>
        <begin position="148"/>
        <end position="170"/>
    </location>
</feature>
<evidence type="ECO:0000256" key="10">
    <source>
        <dbReference type="RuleBase" id="RU910715"/>
    </source>
</evidence>
<gene>
    <name evidence="12" type="primary">LOC110791314</name>
    <name evidence="13" type="synonym">LOC110791322</name>
</gene>
<dbReference type="RefSeq" id="XP_021851762.1">
    <property type="nucleotide sequence ID" value="XM_021996070.1"/>
</dbReference>
<dbReference type="AlphaFoldDB" id="A0A9R0IMH1"/>
<feature type="transmembrane region" description="Helical" evidence="10">
    <location>
        <begin position="177"/>
        <end position="199"/>
    </location>
</feature>
<name>A0A9R0IMH1_SPIOL</name>
<dbReference type="GO" id="GO:0016020">
    <property type="term" value="C:membrane"/>
    <property type="evidence" value="ECO:0000318"/>
    <property type="project" value="GO_Central"/>
</dbReference>
<evidence type="ECO:0000256" key="5">
    <source>
        <dbReference type="ARBA" id="ARBA00022597"/>
    </source>
</evidence>
<evidence type="ECO:0000256" key="7">
    <source>
        <dbReference type="ARBA" id="ARBA00022737"/>
    </source>
</evidence>
<keyword evidence="11" id="KW-1185">Reference proteome</keyword>
<dbReference type="PANTHER" id="PTHR10791:SF157">
    <property type="entry name" value="BIDIRECTIONAL SUGAR TRANSPORTER SWEET"/>
    <property type="match status" value="1"/>
</dbReference>
<dbReference type="GeneID" id="110791314"/>
<feature type="transmembrane region" description="Helical" evidence="10">
    <location>
        <begin position="73"/>
        <end position="96"/>
    </location>
</feature>
<feature type="transmembrane region" description="Helical" evidence="10">
    <location>
        <begin position="12"/>
        <end position="37"/>
    </location>
</feature>
<evidence type="ECO:0000256" key="6">
    <source>
        <dbReference type="ARBA" id="ARBA00022692"/>
    </source>
</evidence>
<dbReference type="GO" id="GO:0051119">
    <property type="term" value="F:sugar transmembrane transporter activity"/>
    <property type="evidence" value="ECO:0000318"/>
    <property type="project" value="GO_Central"/>
</dbReference>
<organism evidence="11 12">
    <name type="scientific">Spinacia oleracea</name>
    <name type="common">Spinach</name>
    <dbReference type="NCBI Taxonomy" id="3562"/>
    <lineage>
        <taxon>Eukaryota</taxon>
        <taxon>Viridiplantae</taxon>
        <taxon>Streptophyta</taxon>
        <taxon>Embryophyta</taxon>
        <taxon>Tracheophyta</taxon>
        <taxon>Spermatophyta</taxon>
        <taxon>Magnoliopsida</taxon>
        <taxon>eudicotyledons</taxon>
        <taxon>Gunneridae</taxon>
        <taxon>Pentapetalae</taxon>
        <taxon>Caryophyllales</taxon>
        <taxon>Chenopodiaceae</taxon>
        <taxon>Chenopodioideae</taxon>
        <taxon>Anserineae</taxon>
        <taxon>Spinacia</taxon>
    </lineage>
</organism>
<dbReference type="GO" id="GO:0008643">
    <property type="term" value="P:carbohydrate transport"/>
    <property type="evidence" value="ECO:0000318"/>
    <property type="project" value="GO_Central"/>
</dbReference>
<keyword evidence="5 10" id="KW-0762">Sugar transport</keyword>
<evidence type="ECO:0000256" key="2">
    <source>
        <dbReference type="ARBA" id="ARBA00007809"/>
    </source>
</evidence>
<protein>
    <recommendedName>
        <fullName evidence="10">Bidirectional sugar transporter SWEET</fullName>
    </recommendedName>
</protein>
<evidence type="ECO:0000256" key="8">
    <source>
        <dbReference type="ARBA" id="ARBA00022989"/>
    </source>
</evidence>
<keyword evidence="8 10" id="KW-1133">Transmembrane helix</keyword>
<evidence type="ECO:0000313" key="11">
    <source>
        <dbReference type="Proteomes" id="UP000813463"/>
    </source>
</evidence>
<dbReference type="KEGG" id="soe:110791322"/>
<dbReference type="Proteomes" id="UP000813463">
    <property type="component" value="Chromosome 6"/>
</dbReference>
<dbReference type="InterPro" id="IPR004316">
    <property type="entry name" value="SWEET_rpt"/>
</dbReference>
<sequence>MALTPTQLHQLTFIFGILGNIVSFGVFLAPLPTFWRIFKKKSTLGFQSIPYSVALFSSMLLLYYAFLKETNGTMILTINTIGCVIEGTYLIIYLIYATKEARIYTTKLVGLFNVGVFGLIVLTTMLFVKGMDKHTMFSKGGMRVNIVGWISGIFSVCVFAAPLSVMRLVIKTKSVEFMPFGLSFSLTLCAIIWFFYGFLIKDFYIALPNILGFAFGIAQMILYVIYNHLSKKKKNNNNNNGDDLMIKEVDIMQLQELSINIKHGNVEKIEQDSTTLDQQNKPAEVIEINVEEMVKVNNNNIIVNEVDGKPANGDVPRGDNAC</sequence>
<dbReference type="GO" id="GO:0005886">
    <property type="term" value="C:plasma membrane"/>
    <property type="evidence" value="ECO:0007669"/>
    <property type="project" value="UniProtKB-SubCell"/>
</dbReference>
<keyword evidence="3 10" id="KW-0813">Transport</keyword>
<proteinExistence type="inferred from homology"/>
<accession>A0A9R0IMH1</accession>